<proteinExistence type="predicted"/>
<dbReference type="GO" id="GO:0000977">
    <property type="term" value="F:RNA polymerase II transcription regulatory region sequence-specific DNA binding"/>
    <property type="evidence" value="ECO:0007669"/>
    <property type="project" value="TreeGrafter"/>
</dbReference>
<evidence type="ECO:0000256" key="6">
    <source>
        <dbReference type="SAM" id="MobiDB-lite"/>
    </source>
</evidence>
<dbReference type="Proteomes" id="UP001168877">
    <property type="component" value="Unassembled WGS sequence"/>
</dbReference>
<dbReference type="EMBL" id="JAUESC010000385">
    <property type="protein sequence ID" value="KAK0578860.1"/>
    <property type="molecule type" value="Genomic_DNA"/>
</dbReference>
<dbReference type="InterPro" id="IPR015660">
    <property type="entry name" value="MASH1/Ascl1a-like"/>
</dbReference>
<accession>A0AA39VG74</accession>
<dbReference type="PANTHER" id="PTHR13935:SF90">
    <property type="entry name" value="TRANSCRIPTION FACTOR BHLH162"/>
    <property type="match status" value="1"/>
</dbReference>
<dbReference type="SUPFAM" id="SSF47459">
    <property type="entry name" value="HLH, helix-loop-helix DNA-binding domain"/>
    <property type="match status" value="1"/>
</dbReference>
<evidence type="ECO:0000313" key="9">
    <source>
        <dbReference type="Proteomes" id="UP001168877"/>
    </source>
</evidence>
<dbReference type="PROSITE" id="PS50888">
    <property type="entry name" value="BHLH"/>
    <property type="match status" value="1"/>
</dbReference>
<feature type="coiled-coil region" evidence="5">
    <location>
        <begin position="75"/>
        <end position="102"/>
    </location>
</feature>
<dbReference type="Pfam" id="PF00010">
    <property type="entry name" value="HLH"/>
    <property type="match status" value="1"/>
</dbReference>
<dbReference type="GO" id="GO:0000981">
    <property type="term" value="F:DNA-binding transcription factor activity, RNA polymerase II-specific"/>
    <property type="evidence" value="ECO:0007669"/>
    <property type="project" value="TreeGrafter"/>
</dbReference>
<evidence type="ECO:0000256" key="5">
    <source>
        <dbReference type="SAM" id="Coils"/>
    </source>
</evidence>
<reference evidence="8" key="2">
    <citation type="submission" date="2023-06" db="EMBL/GenBank/DDBJ databases">
        <authorList>
            <person name="Swenson N.G."/>
            <person name="Wegrzyn J.L."/>
            <person name="Mcevoy S.L."/>
        </authorList>
    </citation>
    <scope>NUCLEOTIDE SEQUENCE</scope>
    <source>
        <strain evidence="8">NS2018</strain>
        <tissue evidence="8">Leaf</tissue>
    </source>
</reference>
<organism evidence="8 9">
    <name type="scientific">Acer saccharum</name>
    <name type="common">Sugar maple</name>
    <dbReference type="NCBI Taxonomy" id="4024"/>
    <lineage>
        <taxon>Eukaryota</taxon>
        <taxon>Viridiplantae</taxon>
        <taxon>Streptophyta</taxon>
        <taxon>Embryophyta</taxon>
        <taxon>Tracheophyta</taxon>
        <taxon>Spermatophyta</taxon>
        <taxon>Magnoliopsida</taxon>
        <taxon>eudicotyledons</taxon>
        <taxon>Gunneridae</taxon>
        <taxon>Pentapetalae</taxon>
        <taxon>rosids</taxon>
        <taxon>malvids</taxon>
        <taxon>Sapindales</taxon>
        <taxon>Sapindaceae</taxon>
        <taxon>Hippocastanoideae</taxon>
        <taxon>Acereae</taxon>
        <taxon>Acer</taxon>
    </lineage>
</organism>
<evidence type="ECO:0000256" key="4">
    <source>
        <dbReference type="ARBA" id="ARBA00023242"/>
    </source>
</evidence>
<evidence type="ECO:0000256" key="3">
    <source>
        <dbReference type="ARBA" id="ARBA00023163"/>
    </source>
</evidence>
<dbReference type="InterPro" id="IPR011598">
    <property type="entry name" value="bHLH_dom"/>
</dbReference>
<keyword evidence="2" id="KW-0805">Transcription regulation</keyword>
<dbReference type="PANTHER" id="PTHR13935">
    <property type="entry name" value="ACHAETE-SCUTE TRANSCRIPTION FACTOR-RELATED"/>
    <property type="match status" value="1"/>
</dbReference>
<comment type="subcellular location">
    <subcellularLocation>
        <location evidence="1">Nucleus</location>
    </subcellularLocation>
</comment>
<gene>
    <name evidence="8" type="ORF">LWI29_017377</name>
</gene>
<name>A0AA39VG74_ACESA</name>
<evidence type="ECO:0000259" key="7">
    <source>
        <dbReference type="PROSITE" id="PS50888"/>
    </source>
</evidence>
<keyword evidence="4" id="KW-0539">Nucleus</keyword>
<reference evidence="8" key="1">
    <citation type="journal article" date="2022" name="Plant J.">
        <title>Strategies of tolerance reflected in two North American maple genomes.</title>
        <authorList>
            <person name="McEvoy S.L."/>
            <person name="Sezen U.U."/>
            <person name="Trouern-Trend A."/>
            <person name="McMahon S.M."/>
            <person name="Schaberg P.G."/>
            <person name="Yang J."/>
            <person name="Wegrzyn J.L."/>
            <person name="Swenson N.G."/>
        </authorList>
    </citation>
    <scope>NUCLEOTIDE SEQUENCE</scope>
    <source>
        <strain evidence="8">NS2018</strain>
    </source>
</reference>
<protein>
    <recommendedName>
        <fullName evidence="7">BHLH domain-containing protein</fullName>
    </recommendedName>
</protein>
<feature type="domain" description="BHLH" evidence="7">
    <location>
        <begin position="33"/>
        <end position="85"/>
    </location>
</feature>
<evidence type="ECO:0000313" key="8">
    <source>
        <dbReference type="EMBL" id="KAK0578860.1"/>
    </source>
</evidence>
<comment type="caution">
    <text evidence="8">The sequence shown here is derived from an EMBL/GenBank/DDBJ whole genome shotgun (WGS) entry which is preliminary data.</text>
</comment>
<keyword evidence="3" id="KW-0804">Transcription</keyword>
<sequence length="209" mass="23909">MDHHNDNHPSLDLSVAFEMENNNNNHNPSSSSSSRTDRKTIERNRRNQMKFLYNHLNSLVPHQTPMEATSLPDQLEEAANYIKRLQIKLERMKENKERLIMGTDRSMISETTTEIAASGLMMKLPHIEIHEKGSALEVVLITGLDCRFMFSETIRLLHEEGSEIVNASFSVVNDTVFHTIHSKVGDSGLSDREAARISERLKKLVYDTY</sequence>
<feature type="region of interest" description="Disordered" evidence="6">
    <location>
        <begin position="20"/>
        <end position="39"/>
    </location>
</feature>
<dbReference type="InterPro" id="IPR036638">
    <property type="entry name" value="HLH_DNA-bd_sf"/>
</dbReference>
<feature type="compositionally biased region" description="Low complexity" evidence="6">
    <location>
        <begin position="21"/>
        <end position="34"/>
    </location>
</feature>
<dbReference type="AlphaFoldDB" id="A0AA39VG74"/>
<evidence type="ECO:0000256" key="1">
    <source>
        <dbReference type="ARBA" id="ARBA00004123"/>
    </source>
</evidence>
<dbReference type="GO" id="GO:0046983">
    <property type="term" value="F:protein dimerization activity"/>
    <property type="evidence" value="ECO:0007669"/>
    <property type="project" value="InterPro"/>
</dbReference>
<dbReference type="Gene3D" id="4.10.280.10">
    <property type="entry name" value="Helix-loop-helix DNA-binding domain"/>
    <property type="match status" value="1"/>
</dbReference>
<keyword evidence="5" id="KW-0175">Coiled coil</keyword>
<keyword evidence="9" id="KW-1185">Reference proteome</keyword>
<evidence type="ECO:0000256" key="2">
    <source>
        <dbReference type="ARBA" id="ARBA00023015"/>
    </source>
</evidence>
<dbReference type="GO" id="GO:0090575">
    <property type="term" value="C:RNA polymerase II transcription regulator complex"/>
    <property type="evidence" value="ECO:0007669"/>
    <property type="project" value="TreeGrafter"/>
</dbReference>